<evidence type="ECO:0000313" key="1">
    <source>
        <dbReference type="EMBL" id="AFH99101.1"/>
    </source>
</evidence>
<reference evidence="1 2" key="1">
    <citation type="submission" date="2012-04" db="EMBL/GenBank/DDBJ databases">
        <authorList>
            <person name="Kersulyte D."/>
            <person name="Cabrera L."/>
            <person name="Pacheco R."/>
            <person name="Herrera P."/>
            <person name="Rodriguez C."/>
            <person name="Gilman R.H."/>
            <person name="Berg D.E."/>
        </authorList>
    </citation>
    <scope>NUCLEOTIDE SEQUENCE [LARGE SCALE GENOMIC DNA]</scope>
    <source>
        <strain evidence="1 2">Shi169</strain>
    </source>
</reference>
<gene>
    <name evidence="1" type="ORF">HPSH169_02005</name>
</gene>
<accession>A0A0E0WBB5</accession>
<dbReference type="HOGENOM" id="CLU_219396_0_0_7"/>
<dbReference type="AlphaFoldDB" id="A0A0E0WBB5"/>
<dbReference type="EMBL" id="CP003473">
    <property type="protein sequence ID" value="AFH99101.1"/>
    <property type="molecule type" value="Genomic_DNA"/>
</dbReference>
<organism evidence="1 2">
    <name type="scientific">Helicobacter pylori Shi169</name>
    <dbReference type="NCBI Taxonomy" id="1163741"/>
    <lineage>
        <taxon>Bacteria</taxon>
        <taxon>Pseudomonadati</taxon>
        <taxon>Campylobacterota</taxon>
        <taxon>Epsilonproteobacteria</taxon>
        <taxon>Campylobacterales</taxon>
        <taxon>Helicobacteraceae</taxon>
        <taxon>Helicobacter</taxon>
    </lineage>
</organism>
<name>A0A0E0WBB5_HELPX</name>
<protein>
    <submittedName>
        <fullName evidence="1">Uncharacterized protein</fullName>
    </submittedName>
</protein>
<proteinExistence type="predicted"/>
<dbReference type="Proteomes" id="UP000005007">
    <property type="component" value="Chromosome"/>
</dbReference>
<dbReference type="KEGG" id="hhq:HPSH169_02005"/>
<evidence type="ECO:0000313" key="2">
    <source>
        <dbReference type="Proteomes" id="UP000005007"/>
    </source>
</evidence>
<sequence>MLFYNQTHFFNVKALILILKMPKSIF</sequence>